<dbReference type="GeneID" id="80876243"/>
<reference evidence="3 4" key="1">
    <citation type="journal article" date="2023" name="G3 (Bethesda)">
        <title>A high-quality reference genome for the fission yeast Schizosaccharomyces osmophilus.</title>
        <authorList>
            <person name="Jia G.S."/>
            <person name="Zhang W.C."/>
            <person name="Liang Y."/>
            <person name="Liu X.H."/>
            <person name="Rhind N."/>
            <person name="Pidoux A."/>
            <person name="Brysch-Herzberg M."/>
            <person name="Du L.L."/>
        </authorList>
    </citation>
    <scope>NUCLEOTIDE SEQUENCE [LARGE SCALE GENOMIC DNA]</scope>
    <source>
        <strain evidence="3 4">CBS 15793</strain>
    </source>
</reference>
<organism evidence="3 4">
    <name type="scientific">Schizosaccharomyces osmophilus</name>
    <dbReference type="NCBI Taxonomy" id="2545709"/>
    <lineage>
        <taxon>Eukaryota</taxon>
        <taxon>Fungi</taxon>
        <taxon>Dikarya</taxon>
        <taxon>Ascomycota</taxon>
        <taxon>Taphrinomycotina</taxon>
        <taxon>Schizosaccharomycetes</taxon>
        <taxon>Schizosaccharomycetales</taxon>
        <taxon>Schizosaccharomycetaceae</taxon>
        <taxon>Schizosaccharomyces</taxon>
    </lineage>
</organism>
<dbReference type="Pfam" id="PF08594">
    <property type="entry name" value="UPF0300"/>
    <property type="match status" value="1"/>
</dbReference>
<accession>A0AAE9WBG2</accession>
<proteinExistence type="inferred from homology"/>
<feature type="region of interest" description="Disordered" evidence="2">
    <location>
        <begin position="473"/>
        <end position="501"/>
    </location>
</feature>
<evidence type="ECO:0000256" key="1">
    <source>
        <dbReference type="ARBA" id="ARBA00006688"/>
    </source>
</evidence>
<protein>
    <submittedName>
        <fullName evidence="3">UPF0300 family protein 2</fullName>
    </submittedName>
</protein>
<evidence type="ECO:0000313" key="4">
    <source>
        <dbReference type="Proteomes" id="UP001212411"/>
    </source>
</evidence>
<gene>
    <name evidence="3" type="primary">mug133</name>
    <name evidence="3" type="ORF">SOMG_02763</name>
</gene>
<feature type="compositionally biased region" description="Basic and acidic residues" evidence="2">
    <location>
        <begin position="473"/>
        <end position="485"/>
    </location>
</feature>
<dbReference type="RefSeq" id="XP_056037412.1">
    <property type="nucleotide sequence ID" value="XM_056181554.1"/>
</dbReference>
<dbReference type="Proteomes" id="UP001212411">
    <property type="component" value="Chromosome 2"/>
</dbReference>
<name>A0AAE9WBG2_9SCHI</name>
<dbReference type="KEGG" id="som:SOMG_02763"/>
<dbReference type="AlphaFoldDB" id="A0AAE9WBG2"/>
<dbReference type="InterPro" id="IPR013903">
    <property type="entry name" value="Meiotic_expression"/>
</dbReference>
<dbReference type="EMBL" id="CP115612">
    <property type="protein sequence ID" value="WBW73169.1"/>
    <property type="molecule type" value="Genomic_DNA"/>
</dbReference>
<sequence>MFESKSKLPFHPSKGKEKDRQFAQLSEYGVYPKIENMSFHRFNKENPGYFRGFQCNDSSCPAQAENFKPVTNGFSLFGMVKSIFITVGCCLSAPYDEEGWDEFVDESAVFKGHEPISTENVKFPSLPVHEIPYFQLNVPHDGYLGPLSYQGWIHQLSKNAGVQVNWKKTYCTVMNPFSNGMVYTIPHNDGRILLESCYCEKNLGMSTSPMIMEFMPYKSLVKFNCSKLFNAFENYYRELADFLLSGRAPLNVLVHHVMLYHYYPTFMKDVLWKAVEVYLDTHCMEERYCRIQVEAAKRKLGDIRLYFVYPRDIYKFSNSKEWITIATRGFISYIQARKPLCLGSIPVSNKRISELLSYATSSDCMAWLSLLICAGSNGSRFPLHMYINTKTRILERKASITDFLFSDEDLLFFEDKETIDEFRPIQRQLLKELTDCDTYSQALHNSSLARIIDASKHRSKGIQFYDQGKAVDETKETPSELDPQKITKQMQPRLPKSQTRRLTSYSSSIAQKGYLTPLLITRVVIH</sequence>
<evidence type="ECO:0000313" key="3">
    <source>
        <dbReference type="EMBL" id="WBW73169.1"/>
    </source>
</evidence>
<evidence type="ECO:0000256" key="2">
    <source>
        <dbReference type="SAM" id="MobiDB-lite"/>
    </source>
</evidence>
<feature type="compositionally biased region" description="Polar residues" evidence="2">
    <location>
        <begin position="486"/>
        <end position="501"/>
    </location>
</feature>
<comment type="similarity">
    <text evidence="1">Belongs to the UPF0300 family.</text>
</comment>
<keyword evidence="4" id="KW-1185">Reference proteome</keyword>
<feature type="region of interest" description="Disordered" evidence="2">
    <location>
        <begin position="1"/>
        <end position="20"/>
    </location>
</feature>